<evidence type="ECO:0000259" key="6">
    <source>
        <dbReference type="PROSITE" id="PS50011"/>
    </source>
</evidence>
<keyword evidence="3" id="KW-0547">Nucleotide-binding</keyword>
<evidence type="ECO:0000256" key="5">
    <source>
        <dbReference type="ARBA" id="ARBA00022840"/>
    </source>
</evidence>
<protein>
    <recommendedName>
        <fullName evidence="10">Protein kinase domain-containing protein</fullName>
    </recommendedName>
</protein>
<dbReference type="SMART" id="SM00220">
    <property type="entry name" value="S_TKc"/>
    <property type="match status" value="1"/>
</dbReference>
<dbReference type="PROSITE" id="PS50011">
    <property type="entry name" value="PROTEIN_KINASE_DOM"/>
    <property type="match status" value="1"/>
</dbReference>
<dbReference type="Gene3D" id="1.10.510.10">
    <property type="entry name" value="Transferase(Phosphotransferase) domain 1"/>
    <property type="match status" value="1"/>
</dbReference>
<dbReference type="InterPro" id="IPR000961">
    <property type="entry name" value="AGC-kinase_C"/>
</dbReference>
<dbReference type="EMBL" id="MPUH01000489">
    <property type="protein sequence ID" value="OMJ79073.1"/>
    <property type="molecule type" value="Genomic_DNA"/>
</dbReference>
<dbReference type="Pfam" id="PF00069">
    <property type="entry name" value="Pkinase"/>
    <property type="match status" value="1"/>
</dbReference>
<reference evidence="8 9" key="1">
    <citation type="submission" date="2016-11" db="EMBL/GenBank/DDBJ databases">
        <title>The macronuclear genome of Stentor coeruleus: a giant cell with tiny introns.</title>
        <authorList>
            <person name="Slabodnick M."/>
            <person name="Ruby J.G."/>
            <person name="Reiff S.B."/>
            <person name="Swart E.C."/>
            <person name="Gosai S."/>
            <person name="Prabakaran S."/>
            <person name="Witkowska E."/>
            <person name="Larue G.E."/>
            <person name="Fisher S."/>
            <person name="Freeman R.M."/>
            <person name="Gunawardena J."/>
            <person name="Chu W."/>
            <person name="Stover N.A."/>
            <person name="Gregory B.D."/>
            <person name="Nowacki M."/>
            <person name="Derisi J."/>
            <person name="Roy S.W."/>
            <person name="Marshall W.F."/>
            <person name="Sood P."/>
        </authorList>
    </citation>
    <scope>NUCLEOTIDE SEQUENCE [LARGE SCALE GENOMIC DNA]</scope>
    <source>
        <strain evidence="8">WM001</strain>
    </source>
</reference>
<evidence type="ECO:0000256" key="1">
    <source>
        <dbReference type="ARBA" id="ARBA00022527"/>
    </source>
</evidence>
<keyword evidence="4" id="KW-0418">Kinase</keyword>
<dbReference type="PANTHER" id="PTHR24353">
    <property type="entry name" value="CYCLIC NUCLEOTIDE-DEPENDENT PROTEIN KINASE"/>
    <property type="match status" value="1"/>
</dbReference>
<dbReference type="GO" id="GO:0004691">
    <property type="term" value="F:cAMP-dependent protein kinase activity"/>
    <property type="evidence" value="ECO:0007669"/>
    <property type="project" value="TreeGrafter"/>
</dbReference>
<dbReference type="OrthoDB" id="296761at2759"/>
<sequence length="132" mass="14949">MEKGNLAMTMAGSPAYLPPEIVLKKGASKASDIYGIGPLLFELLTGTTPYYCDDIDGLFQNIKSGKLSFPNYVTSTAKDFIISVMNRDPAKRPQITQIKRHSFFRKLDWEALLARRIRPPKLDFVNFEETNF</sequence>
<evidence type="ECO:0008006" key="10">
    <source>
        <dbReference type="Google" id="ProtNLM"/>
    </source>
</evidence>
<keyword evidence="9" id="KW-1185">Reference proteome</keyword>
<accession>A0A1R2BQJ1</accession>
<feature type="domain" description="Protein kinase" evidence="6">
    <location>
        <begin position="1"/>
        <end position="104"/>
    </location>
</feature>
<comment type="caution">
    <text evidence="8">The sequence shown here is derived from an EMBL/GenBank/DDBJ whole genome shotgun (WGS) entry which is preliminary data.</text>
</comment>
<feature type="domain" description="AGC-kinase C-terminal" evidence="7">
    <location>
        <begin position="105"/>
        <end position="132"/>
    </location>
</feature>
<organism evidence="8 9">
    <name type="scientific">Stentor coeruleus</name>
    <dbReference type="NCBI Taxonomy" id="5963"/>
    <lineage>
        <taxon>Eukaryota</taxon>
        <taxon>Sar</taxon>
        <taxon>Alveolata</taxon>
        <taxon>Ciliophora</taxon>
        <taxon>Postciliodesmatophora</taxon>
        <taxon>Heterotrichea</taxon>
        <taxon>Heterotrichida</taxon>
        <taxon>Stentoridae</taxon>
        <taxon>Stentor</taxon>
    </lineage>
</organism>
<proteinExistence type="predicted"/>
<dbReference type="AlphaFoldDB" id="A0A1R2BQJ1"/>
<evidence type="ECO:0000313" key="9">
    <source>
        <dbReference type="Proteomes" id="UP000187209"/>
    </source>
</evidence>
<keyword evidence="2" id="KW-0808">Transferase</keyword>
<evidence type="ECO:0000256" key="3">
    <source>
        <dbReference type="ARBA" id="ARBA00022741"/>
    </source>
</evidence>
<dbReference type="Proteomes" id="UP000187209">
    <property type="component" value="Unassembled WGS sequence"/>
</dbReference>
<evidence type="ECO:0000313" key="8">
    <source>
        <dbReference type="EMBL" id="OMJ79073.1"/>
    </source>
</evidence>
<dbReference type="SUPFAM" id="SSF56112">
    <property type="entry name" value="Protein kinase-like (PK-like)"/>
    <property type="match status" value="1"/>
</dbReference>
<dbReference type="InterPro" id="IPR011009">
    <property type="entry name" value="Kinase-like_dom_sf"/>
</dbReference>
<gene>
    <name evidence="8" type="ORF">SteCoe_20974</name>
</gene>
<keyword evidence="5" id="KW-0067">ATP-binding</keyword>
<dbReference type="GO" id="GO:0005952">
    <property type="term" value="C:cAMP-dependent protein kinase complex"/>
    <property type="evidence" value="ECO:0007669"/>
    <property type="project" value="TreeGrafter"/>
</dbReference>
<dbReference type="PROSITE" id="PS51285">
    <property type="entry name" value="AGC_KINASE_CTER"/>
    <property type="match status" value="1"/>
</dbReference>
<evidence type="ECO:0000259" key="7">
    <source>
        <dbReference type="PROSITE" id="PS51285"/>
    </source>
</evidence>
<dbReference type="PANTHER" id="PTHR24353:SF37">
    <property type="entry name" value="CAMP-DEPENDENT PROTEIN KINASE CATALYTIC SUBUNIT PRKX"/>
    <property type="match status" value="1"/>
</dbReference>
<dbReference type="InterPro" id="IPR000719">
    <property type="entry name" value="Prot_kinase_dom"/>
</dbReference>
<name>A0A1R2BQJ1_9CILI</name>
<dbReference type="GO" id="GO:0005524">
    <property type="term" value="F:ATP binding"/>
    <property type="evidence" value="ECO:0007669"/>
    <property type="project" value="UniProtKB-KW"/>
</dbReference>
<keyword evidence="1" id="KW-0723">Serine/threonine-protein kinase</keyword>
<evidence type="ECO:0000256" key="2">
    <source>
        <dbReference type="ARBA" id="ARBA00022679"/>
    </source>
</evidence>
<evidence type="ECO:0000256" key="4">
    <source>
        <dbReference type="ARBA" id="ARBA00022777"/>
    </source>
</evidence>